<name>X6MRU7_RETFI</name>
<evidence type="ECO:0000256" key="1">
    <source>
        <dbReference type="PROSITE-ProRule" id="PRU00221"/>
    </source>
</evidence>
<dbReference type="InterPro" id="IPR015943">
    <property type="entry name" value="WD40/YVTN_repeat-like_dom_sf"/>
</dbReference>
<evidence type="ECO:0000313" key="2">
    <source>
        <dbReference type="EMBL" id="ETO16544.1"/>
    </source>
</evidence>
<keyword evidence="1" id="KW-0853">WD repeat</keyword>
<comment type="caution">
    <text evidence="2">The sequence shown here is derived from an EMBL/GenBank/DDBJ whole genome shotgun (WGS) entry which is preliminary data.</text>
</comment>
<organism evidence="2 3">
    <name type="scientific">Reticulomyxa filosa</name>
    <dbReference type="NCBI Taxonomy" id="46433"/>
    <lineage>
        <taxon>Eukaryota</taxon>
        <taxon>Sar</taxon>
        <taxon>Rhizaria</taxon>
        <taxon>Retaria</taxon>
        <taxon>Foraminifera</taxon>
        <taxon>Monothalamids</taxon>
        <taxon>Reticulomyxidae</taxon>
        <taxon>Reticulomyxa</taxon>
    </lineage>
</organism>
<protein>
    <recommendedName>
        <fullName evidence="4">WD-40 repeat protein</fullName>
    </recommendedName>
</protein>
<gene>
    <name evidence="2" type="ORF">RFI_20795</name>
</gene>
<evidence type="ECO:0008006" key="4">
    <source>
        <dbReference type="Google" id="ProtNLM"/>
    </source>
</evidence>
<accession>X6MRU7</accession>
<sequence length="142" mass="16348">MVTIVNFVKYGSNEFGNISCANTILSGSDDESVRLLNIRYGKQIQINVYAVEYPPFVVNNNGSNFNVTCSGSWDNTIRFWDIRSNKRKLYMIEGDQKKDSGITCFKFVLSKRKENRNENEKTIDCCYNLFYGSFTGRICIWG</sequence>
<reference evidence="2 3" key="1">
    <citation type="journal article" date="2013" name="Curr. Biol.">
        <title>The Genome of the Foraminiferan Reticulomyxa filosa.</title>
        <authorList>
            <person name="Glockner G."/>
            <person name="Hulsmann N."/>
            <person name="Schleicher M."/>
            <person name="Noegel A.A."/>
            <person name="Eichinger L."/>
            <person name="Gallinger C."/>
            <person name="Pawlowski J."/>
            <person name="Sierra R."/>
            <person name="Euteneuer U."/>
            <person name="Pillet L."/>
            <person name="Moustafa A."/>
            <person name="Platzer M."/>
            <person name="Groth M."/>
            <person name="Szafranski K."/>
            <person name="Schliwa M."/>
        </authorList>
    </citation>
    <scope>NUCLEOTIDE SEQUENCE [LARGE SCALE GENOMIC DNA]</scope>
</reference>
<dbReference type="EMBL" id="ASPP01018129">
    <property type="protein sequence ID" value="ETO16544.1"/>
    <property type="molecule type" value="Genomic_DNA"/>
</dbReference>
<dbReference type="PROSITE" id="PS50082">
    <property type="entry name" value="WD_REPEATS_2"/>
    <property type="match status" value="1"/>
</dbReference>
<feature type="repeat" description="WD" evidence="1">
    <location>
        <begin position="70"/>
        <end position="90"/>
    </location>
</feature>
<dbReference type="Proteomes" id="UP000023152">
    <property type="component" value="Unassembled WGS sequence"/>
</dbReference>
<evidence type="ECO:0000313" key="3">
    <source>
        <dbReference type="Proteomes" id="UP000023152"/>
    </source>
</evidence>
<keyword evidence="3" id="KW-1185">Reference proteome</keyword>
<dbReference type="InterPro" id="IPR001680">
    <property type="entry name" value="WD40_rpt"/>
</dbReference>
<dbReference type="SUPFAM" id="SSF50978">
    <property type="entry name" value="WD40 repeat-like"/>
    <property type="match status" value="1"/>
</dbReference>
<dbReference type="AlphaFoldDB" id="X6MRU7"/>
<dbReference type="Gene3D" id="2.130.10.10">
    <property type="entry name" value="YVTN repeat-like/Quinoprotein amine dehydrogenase"/>
    <property type="match status" value="1"/>
</dbReference>
<dbReference type="InterPro" id="IPR036322">
    <property type="entry name" value="WD40_repeat_dom_sf"/>
</dbReference>
<proteinExistence type="predicted"/>
<dbReference type="Pfam" id="PF00400">
    <property type="entry name" value="WD40"/>
    <property type="match status" value="1"/>
</dbReference>